<evidence type="ECO:0000313" key="3">
    <source>
        <dbReference type="Proteomes" id="UP000248021"/>
    </source>
</evidence>
<dbReference type="Proteomes" id="UP000248021">
    <property type="component" value="Unassembled WGS sequence"/>
</dbReference>
<gene>
    <name evidence="2" type="ORF">C7450_101798</name>
</gene>
<accession>A0A2V3UJM0</accession>
<dbReference type="AlphaFoldDB" id="A0A2V3UJM0"/>
<organism evidence="2 3">
    <name type="scientific">Chelatococcus asaccharovorans</name>
    <dbReference type="NCBI Taxonomy" id="28210"/>
    <lineage>
        <taxon>Bacteria</taxon>
        <taxon>Pseudomonadati</taxon>
        <taxon>Pseudomonadota</taxon>
        <taxon>Alphaproteobacteria</taxon>
        <taxon>Hyphomicrobiales</taxon>
        <taxon>Chelatococcaceae</taxon>
        <taxon>Chelatococcus</taxon>
    </lineage>
</organism>
<comment type="caution">
    <text evidence="2">The sequence shown here is derived from an EMBL/GenBank/DDBJ whole genome shotgun (WGS) entry which is preliminary data.</text>
</comment>
<keyword evidence="3" id="KW-1185">Reference proteome</keyword>
<proteinExistence type="predicted"/>
<sequence length="65" mass="6765">MGRRAIYTGSEFGKLAGHAPALVDGDRILVSGTAGHDPAYGVFPPSGDDQRRREPGAIASKEAGR</sequence>
<reference evidence="2 3" key="1">
    <citation type="submission" date="2018-05" db="EMBL/GenBank/DDBJ databases">
        <title>Genomic Encyclopedia of Type Strains, Phase IV (KMG-IV): sequencing the most valuable type-strain genomes for metagenomic binning, comparative biology and taxonomic classification.</title>
        <authorList>
            <person name="Goeker M."/>
        </authorList>
    </citation>
    <scope>NUCLEOTIDE SEQUENCE [LARGE SCALE GENOMIC DNA]</scope>
    <source>
        <strain evidence="2 3">DSM 6462</strain>
    </source>
</reference>
<dbReference type="EMBL" id="QJJK01000001">
    <property type="protein sequence ID" value="PXW65037.1"/>
    <property type="molecule type" value="Genomic_DNA"/>
</dbReference>
<evidence type="ECO:0000256" key="1">
    <source>
        <dbReference type="SAM" id="MobiDB-lite"/>
    </source>
</evidence>
<evidence type="ECO:0000313" key="2">
    <source>
        <dbReference type="EMBL" id="PXW65037.1"/>
    </source>
</evidence>
<feature type="region of interest" description="Disordered" evidence="1">
    <location>
        <begin position="34"/>
        <end position="65"/>
    </location>
</feature>
<protein>
    <submittedName>
        <fullName evidence="2">Uncharacterized protein</fullName>
    </submittedName>
</protein>
<name>A0A2V3UJM0_9HYPH</name>